<sequence length="377" mass="42387">MKNIRRVETLSFILCGSLLLGAVPSTMHWNTVYASADTSSFASRQQIEAKILQAAQHREETISFKYKGPTSSLKTMLTDALNTALEQDVYTKYVVDSYAFSWRGNETSASITVRMTYRETAAQTAYVAAQVKAIINSLKLTSMNEHEKVKAIHDWVVLHLKYDQSLGKYTAYEGLKTGEAVCQGYSLLTFRLLKEAGILSLIAEGSAGGQLHAWNLIQLDGRWYHMDTTWDDPVPDQLGKVHYNYYLRTDAQMAKDHVWKKPVPAAVSNYRMILENTISSAQGSVKTRLQSLQADLNYDLYQNGKAVHTAEGLKQKVQEAMAQGITSITLRYTGTVTQLHLDLPNLYDLDIDAITYSSEPLEDTRDLKVKVNWNIHS</sequence>
<dbReference type="SMART" id="SM00460">
    <property type="entry name" value="TGc"/>
    <property type="match status" value="1"/>
</dbReference>
<proteinExistence type="predicted"/>
<dbReference type="PANTHER" id="PTHR46333">
    <property type="entry name" value="CYTOKINESIS PROTEIN 3"/>
    <property type="match status" value="1"/>
</dbReference>
<comment type="caution">
    <text evidence="2">The sequence shown here is derived from an EMBL/GenBank/DDBJ whole genome shotgun (WGS) entry which is preliminary data.</text>
</comment>
<dbReference type="Pfam" id="PF01841">
    <property type="entry name" value="Transglut_core"/>
    <property type="match status" value="1"/>
</dbReference>
<dbReference type="InterPro" id="IPR052557">
    <property type="entry name" value="CAP/Cytokinesis_protein"/>
</dbReference>
<dbReference type="InterPro" id="IPR038765">
    <property type="entry name" value="Papain-like_cys_pep_sf"/>
</dbReference>
<gene>
    <name evidence="2" type="ORF">J2Z69_003513</name>
</gene>
<dbReference type="PANTHER" id="PTHR46333:SF2">
    <property type="entry name" value="CYTOKINESIS PROTEIN 3"/>
    <property type="match status" value="1"/>
</dbReference>
<dbReference type="Proteomes" id="UP001519288">
    <property type="component" value="Unassembled WGS sequence"/>
</dbReference>
<dbReference type="InterPro" id="IPR002931">
    <property type="entry name" value="Transglutaminase-like"/>
</dbReference>
<dbReference type="RefSeq" id="WP_209865482.1">
    <property type="nucleotide sequence ID" value="NZ_JAGGLD010000008.1"/>
</dbReference>
<evidence type="ECO:0000313" key="2">
    <source>
        <dbReference type="EMBL" id="MBP2002440.1"/>
    </source>
</evidence>
<organism evidence="2 3">
    <name type="scientific">Paenibacillus shirakamiensis</name>
    <dbReference type="NCBI Taxonomy" id="1265935"/>
    <lineage>
        <taxon>Bacteria</taxon>
        <taxon>Bacillati</taxon>
        <taxon>Bacillota</taxon>
        <taxon>Bacilli</taxon>
        <taxon>Bacillales</taxon>
        <taxon>Paenibacillaceae</taxon>
        <taxon>Paenibacillus</taxon>
    </lineage>
</organism>
<name>A0ABS4JL36_9BACL</name>
<evidence type="ECO:0000313" key="3">
    <source>
        <dbReference type="Proteomes" id="UP001519288"/>
    </source>
</evidence>
<keyword evidence="3" id="KW-1185">Reference proteome</keyword>
<dbReference type="Gene3D" id="3.10.620.30">
    <property type="match status" value="1"/>
</dbReference>
<dbReference type="EMBL" id="JAGGLD010000008">
    <property type="protein sequence ID" value="MBP2002440.1"/>
    <property type="molecule type" value="Genomic_DNA"/>
</dbReference>
<feature type="domain" description="Transglutaminase-like" evidence="1">
    <location>
        <begin position="174"/>
        <end position="230"/>
    </location>
</feature>
<evidence type="ECO:0000259" key="1">
    <source>
        <dbReference type="SMART" id="SM00460"/>
    </source>
</evidence>
<protein>
    <recommendedName>
        <fullName evidence="1">Transglutaminase-like domain-containing protein</fullName>
    </recommendedName>
</protein>
<reference evidence="2 3" key="1">
    <citation type="submission" date="2021-03" db="EMBL/GenBank/DDBJ databases">
        <title>Genomic Encyclopedia of Type Strains, Phase IV (KMG-IV): sequencing the most valuable type-strain genomes for metagenomic binning, comparative biology and taxonomic classification.</title>
        <authorList>
            <person name="Goeker M."/>
        </authorList>
    </citation>
    <scope>NUCLEOTIDE SEQUENCE [LARGE SCALE GENOMIC DNA]</scope>
    <source>
        <strain evidence="2 3">DSM 26806</strain>
    </source>
</reference>
<accession>A0ABS4JL36</accession>
<dbReference type="SUPFAM" id="SSF54001">
    <property type="entry name" value="Cysteine proteinases"/>
    <property type="match status" value="1"/>
</dbReference>